<feature type="transmembrane region" description="Helical" evidence="1">
    <location>
        <begin position="20"/>
        <end position="42"/>
    </location>
</feature>
<keyword evidence="1" id="KW-0812">Transmembrane</keyword>
<dbReference type="STRING" id="3880.A0A072TE50"/>
<keyword evidence="1" id="KW-0472">Membrane</keyword>
<keyword evidence="4" id="KW-1185">Reference proteome</keyword>
<keyword evidence="2" id="KW-0378">Hydrolase</keyword>
<dbReference type="GO" id="GO:0016787">
    <property type="term" value="F:hydrolase activity"/>
    <property type="evidence" value="ECO:0007669"/>
    <property type="project" value="UniProtKB-KW"/>
</dbReference>
<name>A0A072TE50_MEDTR</name>
<evidence type="ECO:0000256" key="1">
    <source>
        <dbReference type="SAM" id="Phobius"/>
    </source>
</evidence>
<evidence type="ECO:0000313" key="3">
    <source>
        <dbReference type="EnsemblPlants" id="KEH15298"/>
    </source>
</evidence>
<dbReference type="EnsemblPlants" id="KEH15298">
    <property type="protein sequence ID" value="KEH15298"/>
    <property type="gene ID" value="MTR_1463s0010"/>
</dbReference>
<evidence type="ECO:0000313" key="2">
    <source>
        <dbReference type="EMBL" id="KEH15298.1"/>
    </source>
</evidence>
<proteinExistence type="predicted"/>
<dbReference type="Proteomes" id="UP000002051">
    <property type="component" value="Unassembled WGS sequence"/>
</dbReference>
<evidence type="ECO:0000313" key="4">
    <source>
        <dbReference type="Proteomes" id="UP000002051"/>
    </source>
</evidence>
<reference evidence="3" key="3">
    <citation type="submission" date="2015-06" db="UniProtKB">
        <authorList>
            <consortium name="EnsemblPlants"/>
        </authorList>
    </citation>
    <scope>IDENTIFICATION</scope>
    <source>
        <strain evidence="3">cv. Jemalong A17</strain>
    </source>
</reference>
<protein>
    <submittedName>
        <fullName evidence="2">Glycosyl hydrolase superfamily protein, putative</fullName>
    </submittedName>
</protein>
<organism evidence="2 4">
    <name type="scientific">Medicago truncatula</name>
    <name type="common">Barrel medic</name>
    <name type="synonym">Medicago tribuloides</name>
    <dbReference type="NCBI Taxonomy" id="3880"/>
    <lineage>
        <taxon>Eukaryota</taxon>
        <taxon>Viridiplantae</taxon>
        <taxon>Streptophyta</taxon>
        <taxon>Embryophyta</taxon>
        <taxon>Tracheophyta</taxon>
        <taxon>Spermatophyta</taxon>
        <taxon>Magnoliopsida</taxon>
        <taxon>eudicotyledons</taxon>
        <taxon>Gunneridae</taxon>
        <taxon>Pentapetalae</taxon>
        <taxon>rosids</taxon>
        <taxon>fabids</taxon>
        <taxon>Fabales</taxon>
        <taxon>Fabaceae</taxon>
        <taxon>Papilionoideae</taxon>
        <taxon>50 kb inversion clade</taxon>
        <taxon>NPAAA clade</taxon>
        <taxon>Hologalegina</taxon>
        <taxon>IRL clade</taxon>
        <taxon>Trifolieae</taxon>
        <taxon>Medicago</taxon>
    </lineage>
</organism>
<accession>A0A072TE50</accession>
<keyword evidence="1" id="KW-1133">Transmembrane helix</keyword>
<dbReference type="EMBL" id="KL404187">
    <property type="protein sequence ID" value="KEH15298.1"/>
    <property type="molecule type" value="Genomic_DNA"/>
</dbReference>
<dbReference type="AlphaFoldDB" id="A0A072TE50"/>
<gene>
    <name evidence="2" type="ORF">MTR_1463s0010</name>
</gene>
<dbReference type="HOGENOM" id="CLU_2174800_0_0_1"/>
<reference evidence="2 4" key="1">
    <citation type="journal article" date="2011" name="Nature">
        <title>The Medicago genome provides insight into the evolution of rhizobial symbioses.</title>
        <authorList>
            <person name="Young N.D."/>
            <person name="Debelle F."/>
            <person name="Oldroyd G.E."/>
            <person name="Geurts R."/>
            <person name="Cannon S.B."/>
            <person name="Udvardi M.K."/>
            <person name="Benedito V.A."/>
            <person name="Mayer K.F."/>
            <person name="Gouzy J."/>
            <person name="Schoof H."/>
            <person name="Van de Peer Y."/>
            <person name="Proost S."/>
            <person name="Cook D.R."/>
            <person name="Meyers B.C."/>
            <person name="Spannagl M."/>
            <person name="Cheung F."/>
            <person name="De Mita S."/>
            <person name="Krishnakumar V."/>
            <person name="Gundlach H."/>
            <person name="Zhou S."/>
            <person name="Mudge J."/>
            <person name="Bharti A.K."/>
            <person name="Murray J.D."/>
            <person name="Naoumkina M.A."/>
            <person name="Rosen B."/>
            <person name="Silverstein K.A."/>
            <person name="Tang H."/>
            <person name="Rombauts S."/>
            <person name="Zhao P.X."/>
            <person name="Zhou P."/>
            <person name="Barbe V."/>
            <person name="Bardou P."/>
            <person name="Bechner M."/>
            <person name="Bellec A."/>
            <person name="Berger A."/>
            <person name="Berges H."/>
            <person name="Bidwell S."/>
            <person name="Bisseling T."/>
            <person name="Choisne N."/>
            <person name="Couloux A."/>
            <person name="Denny R."/>
            <person name="Deshpande S."/>
            <person name="Dai X."/>
            <person name="Doyle J.J."/>
            <person name="Dudez A.M."/>
            <person name="Farmer A.D."/>
            <person name="Fouteau S."/>
            <person name="Franken C."/>
            <person name="Gibelin C."/>
            <person name="Gish J."/>
            <person name="Goldstein S."/>
            <person name="Gonzalez A.J."/>
            <person name="Green P.J."/>
            <person name="Hallab A."/>
            <person name="Hartog M."/>
            <person name="Hua A."/>
            <person name="Humphray S.J."/>
            <person name="Jeong D.H."/>
            <person name="Jing Y."/>
            <person name="Jocker A."/>
            <person name="Kenton S.M."/>
            <person name="Kim D.J."/>
            <person name="Klee K."/>
            <person name="Lai H."/>
            <person name="Lang C."/>
            <person name="Lin S."/>
            <person name="Macmil S.L."/>
            <person name="Magdelenat G."/>
            <person name="Matthews L."/>
            <person name="McCorrison J."/>
            <person name="Monaghan E.L."/>
            <person name="Mun J.H."/>
            <person name="Najar F.Z."/>
            <person name="Nicholson C."/>
            <person name="Noirot C."/>
            <person name="O'Bleness M."/>
            <person name="Paule C.R."/>
            <person name="Poulain J."/>
            <person name="Prion F."/>
            <person name="Qin B."/>
            <person name="Qu C."/>
            <person name="Retzel E.F."/>
            <person name="Riddle C."/>
            <person name="Sallet E."/>
            <person name="Samain S."/>
            <person name="Samson N."/>
            <person name="Sanders I."/>
            <person name="Saurat O."/>
            <person name="Scarpelli C."/>
            <person name="Schiex T."/>
            <person name="Segurens B."/>
            <person name="Severin A.J."/>
            <person name="Sherrier D.J."/>
            <person name="Shi R."/>
            <person name="Sims S."/>
            <person name="Singer S.R."/>
            <person name="Sinharoy S."/>
            <person name="Sterck L."/>
            <person name="Viollet A."/>
            <person name="Wang B.B."/>
            <person name="Wang K."/>
            <person name="Wang M."/>
            <person name="Wang X."/>
            <person name="Warfsmann J."/>
            <person name="Weissenbach J."/>
            <person name="White D.D."/>
            <person name="White J.D."/>
            <person name="Wiley G.B."/>
            <person name="Wincker P."/>
            <person name="Xing Y."/>
            <person name="Yang L."/>
            <person name="Yao Z."/>
            <person name="Ying F."/>
            <person name="Zhai J."/>
            <person name="Zhou L."/>
            <person name="Zuber A."/>
            <person name="Denarie J."/>
            <person name="Dixon R.A."/>
            <person name="May G.D."/>
            <person name="Schwartz D.C."/>
            <person name="Rogers J."/>
            <person name="Quetier F."/>
            <person name="Town C.D."/>
            <person name="Roe B.A."/>
        </authorList>
    </citation>
    <scope>NUCLEOTIDE SEQUENCE [LARGE SCALE GENOMIC DNA]</scope>
    <source>
        <strain evidence="2">A17</strain>
        <strain evidence="3 4">cv. Jemalong A17</strain>
    </source>
</reference>
<reference evidence="2 4" key="2">
    <citation type="journal article" date="2014" name="BMC Genomics">
        <title>An improved genome release (version Mt4.0) for the model legume Medicago truncatula.</title>
        <authorList>
            <person name="Tang H."/>
            <person name="Krishnakumar V."/>
            <person name="Bidwell S."/>
            <person name="Rosen B."/>
            <person name="Chan A."/>
            <person name="Zhou S."/>
            <person name="Gentzbittel L."/>
            <person name="Childs K.L."/>
            <person name="Yandell M."/>
            <person name="Gundlach H."/>
            <person name="Mayer K.F."/>
            <person name="Schwartz D.C."/>
            <person name="Town C.D."/>
        </authorList>
    </citation>
    <scope>GENOME REANNOTATION</scope>
    <source>
        <strain evidence="2">A17</strain>
        <strain evidence="3 4">cv. Jemalong A17</strain>
    </source>
</reference>
<sequence length="110" mass="12089">MFMNVFNTIEFSPHQVASPAIISGTTGMLLSIGVPGHAYIYMKSEILREAYSYPAVEGIIMFVGPAQAGFINTQLADANFKNTQPETLWTSLLVSGELELIQPYQTIEES</sequence>